<dbReference type="RefSeq" id="WP_011604855.1">
    <property type="nucleotide sequence ID" value="NC_008278.1"/>
</dbReference>
<sequence>MHQADPRAEQIERGLELARGGRRQAARSLLAAVWRQLSPVDDAPLRADCALAMAALQDDQHDRLAWLLRALRAGEHVRELQVARRGLPLPLPAFYPTLLRDLADAYRLVGDDAGARACEQRVAAGVAGIRRLGDVALQEIAAFAVSRMTGRHGVPMPVQDPWAR</sequence>
<protein>
    <submittedName>
        <fullName evidence="1">Uncharacterized protein</fullName>
    </submittedName>
</protein>
<dbReference type="EMBL" id="CT573213">
    <property type="protein sequence ID" value="CAJ62359.1"/>
    <property type="molecule type" value="Genomic_DNA"/>
</dbReference>
<name>Q0RJF3_FRAAA</name>
<evidence type="ECO:0000313" key="1">
    <source>
        <dbReference type="EMBL" id="CAJ62359.1"/>
    </source>
</evidence>
<accession>Q0RJF3</accession>
<dbReference type="KEGG" id="fal:FRAAL3716"/>
<dbReference type="AlphaFoldDB" id="Q0RJF3"/>
<gene>
    <name evidence="1" type="ordered locus">FRAAL3716</name>
</gene>
<evidence type="ECO:0000313" key="2">
    <source>
        <dbReference type="Proteomes" id="UP000000657"/>
    </source>
</evidence>
<reference evidence="1 2" key="1">
    <citation type="journal article" date="2007" name="Genome Res.">
        <title>Genome characteristics of facultatively symbiotic Frankia sp. strains reflect host range and host plant biogeography.</title>
        <authorList>
            <person name="Normand P."/>
            <person name="Lapierre P."/>
            <person name="Tisa L.S."/>
            <person name="Gogarten J.P."/>
            <person name="Alloisio N."/>
            <person name="Bagnarol E."/>
            <person name="Bassi C.A."/>
            <person name="Berry A.M."/>
            <person name="Bickhart D.M."/>
            <person name="Choisne N."/>
            <person name="Couloux A."/>
            <person name="Cournoyer B."/>
            <person name="Cruveiller S."/>
            <person name="Daubin V."/>
            <person name="Demange N."/>
            <person name="Francino M.P."/>
            <person name="Goltsman E."/>
            <person name="Huang Y."/>
            <person name="Kopp O.R."/>
            <person name="Labarre L."/>
            <person name="Lapidus A."/>
            <person name="Lavire C."/>
            <person name="Marechal J."/>
            <person name="Martinez M."/>
            <person name="Mastronunzio J.E."/>
            <person name="Mullin B.C."/>
            <person name="Niemann J."/>
            <person name="Pujic P."/>
            <person name="Rawnsley T."/>
            <person name="Rouy Z."/>
            <person name="Schenowitz C."/>
            <person name="Sellstedt A."/>
            <person name="Tavares F."/>
            <person name="Tomkins J.P."/>
            <person name="Vallenet D."/>
            <person name="Valverde C."/>
            <person name="Wall L.G."/>
            <person name="Wang Y."/>
            <person name="Medigue C."/>
            <person name="Benson D.R."/>
        </authorList>
    </citation>
    <scope>NUCLEOTIDE SEQUENCE [LARGE SCALE GENOMIC DNA]</scope>
    <source>
        <strain evidence="2">DSM 45986 / CECT 9034 / ACN14a</strain>
    </source>
</reference>
<keyword evidence="2" id="KW-1185">Reference proteome</keyword>
<organism evidence="1 2">
    <name type="scientific">Frankia alni (strain DSM 45986 / CECT 9034 / ACN14a)</name>
    <dbReference type="NCBI Taxonomy" id="326424"/>
    <lineage>
        <taxon>Bacteria</taxon>
        <taxon>Bacillati</taxon>
        <taxon>Actinomycetota</taxon>
        <taxon>Actinomycetes</taxon>
        <taxon>Frankiales</taxon>
        <taxon>Frankiaceae</taxon>
        <taxon>Frankia</taxon>
    </lineage>
</organism>
<dbReference type="Proteomes" id="UP000000657">
    <property type="component" value="Chromosome"/>
</dbReference>
<dbReference type="OrthoDB" id="8450665at2"/>
<dbReference type="HOGENOM" id="CLU_1616592_0_0_11"/>
<proteinExistence type="predicted"/>